<dbReference type="Proteomes" id="UP000287171">
    <property type="component" value="Unassembled WGS sequence"/>
</dbReference>
<dbReference type="OrthoDB" id="9842904at2"/>
<evidence type="ECO:0000313" key="3">
    <source>
        <dbReference type="Proteomes" id="UP000287171"/>
    </source>
</evidence>
<sequence>MSSSYNSNQGSNVLTNYYNMIIRKTVEPVFGFFDRTVLAVEGFSMEVYRDGRFICSLRTTDQGMGQDTPQSIGEAKLRSGDVIHYVNLGPQELQLSARLTTKDRYNPSYTATVMLRINNPQAFLQCYVQNLDPLGLMKRGIEEAFQRYARENDHDRIKERDFEYAANKNMKGRRTGLWIIRTHAMINWDAQRQQMLAIERQAEIQKTKVRTQADIQSLEAMYNRQEKSRDTDFSLGENAKKQSFQRGEKLNERIVSEMENYIISLFVMEIETGFTPTQILQRHPEIAGFINTHPEIKQLINGRLQQRSSQQPRLIDQNVTDINQNRPNQRQRNDGSSH</sequence>
<evidence type="ECO:0000256" key="1">
    <source>
        <dbReference type="SAM" id="MobiDB-lite"/>
    </source>
</evidence>
<protein>
    <submittedName>
        <fullName evidence="2">Uncharacterized protein</fullName>
    </submittedName>
</protein>
<gene>
    <name evidence="2" type="ORF">KDA_09810</name>
</gene>
<reference evidence="3" key="1">
    <citation type="submission" date="2018-12" db="EMBL/GenBank/DDBJ databases">
        <title>Tengunoibacter tsumagoiensis gen. nov., sp. nov., Dictyobacter kobayashii sp. nov., D. alpinus sp. nov., and D. joshuensis sp. nov. and description of Dictyobacteraceae fam. nov. within the order Ktedonobacterales isolated from Tengu-no-mugimeshi.</title>
        <authorList>
            <person name="Wang C.M."/>
            <person name="Zheng Y."/>
            <person name="Sakai Y."/>
            <person name="Toyoda A."/>
            <person name="Minakuchi Y."/>
            <person name="Abe K."/>
            <person name="Yokota A."/>
            <person name="Yabe S."/>
        </authorList>
    </citation>
    <scope>NUCLEOTIDE SEQUENCE [LARGE SCALE GENOMIC DNA]</scope>
    <source>
        <strain evidence="3">Uno16</strain>
    </source>
</reference>
<keyword evidence="3" id="KW-1185">Reference proteome</keyword>
<proteinExistence type="predicted"/>
<organism evidence="2 3">
    <name type="scientific">Dictyobacter alpinus</name>
    <dbReference type="NCBI Taxonomy" id="2014873"/>
    <lineage>
        <taxon>Bacteria</taxon>
        <taxon>Bacillati</taxon>
        <taxon>Chloroflexota</taxon>
        <taxon>Ktedonobacteria</taxon>
        <taxon>Ktedonobacterales</taxon>
        <taxon>Dictyobacteraceae</taxon>
        <taxon>Dictyobacter</taxon>
    </lineage>
</organism>
<feature type="compositionally biased region" description="Low complexity" evidence="1">
    <location>
        <begin position="304"/>
        <end position="314"/>
    </location>
</feature>
<dbReference type="RefSeq" id="WP_126626073.1">
    <property type="nucleotide sequence ID" value="NZ_BIFT01000001.1"/>
</dbReference>
<evidence type="ECO:0000313" key="2">
    <source>
        <dbReference type="EMBL" id="GCE25497.1"/>
    </source>
</evidence>
<dbReference type="EMBL" id="BIFT01000001">
    <property type="protein sequence ID" value="GCE25497.1"/>
    <property type="molecule type" value="Genomic_DNA"/>
</dbReference>
<feature type="region of interest" description="Disordered" evidence="1">
    <location>
        <begin position="304"/>
        <end position="338"/>
    </location>
</feature>
<accession>A0A402B2G4</accession>
<dbReference type="AlphaFoldDB" id="A0A402B2G4"/>
<comment type="caution">
    <text evidence="2">The sequence shown here is derived from an EMBL/GenBank/DDBJ whole genome shotgun (WGS) entry which is preliminary data.</text>
</comment>
<name>A0A402B2G4_9CHLR</name>